<dbReference type="Gramene" id="AET0Gv20155600.1">
    <property type="protein sequence ID" value="AET0Gv20155600.1"/>
    <property type="gene ID" value="AET0Gv20155600"/>
</dbReference>
<evidence type="ECO:0000313" key="5">
    <source>
        <dbReference type="Proteomes" id="UP000015105"/>
    </source>
</evidence>
<dbReference type="CDD" id="cd16982">
    <property type="entry name" value="CID_Pcf11"/>
    <property type="match status" value="1"/>
</dbReference>
<organism evidence="4 5">
    <name type="scientific">Aegilops tauschii subsp. strangulata</name>
    <name type="common">Goatgrass</name>
    <dbReference type="NCBI Taxonomy" id="200361"/>
    <lineage>
        <taxon>Eukaryota</taxon>
        <taxon>Viridiplantae</taxon>
        <taxon>Streptophyta</taxon>
        <taxon>Embryophyta</taxon>
        <taxon>Tracheophyta</taxon>
        <taxon>Spermatophyta</taxon>
        <taxon>Magnoliopsida</taxon>
        <taxon>Liliopsida</taxon>
        <taxon>Poales</taxon>
        <taxon>Poaceae</taxon>
        <taxon>BOP clade</taxon>
        <taxon>Pooideae</taxon>
        <taxon>Triticodae</taxon>
        <taxon>Triticeae</taxon>
        <taxon>Triticinae</taxon>
        <taxon>Aegilops</taxon>
    </lineage>
</organism>
<proteinExistence type="predicted"/>
<protein>
    <recommendedName>
        <fullName evidence="3">CID domain-containing protein</fullName>
    </recommendedName>
</protein>
<dbReference type="KEGG" id="ats:109756376"/>
<reference evidence="5" key="1">
    <citation type="journal article" date="2014" name="Science">
        <title>Ancient hybridizations among the ancestral genomes of bread wheat.</title>
        <authorList>
            <consortium name="International Wheat Genome Sequencing Consortium,"/>
            <person name="Marcussen T."/>
            <person name="Sandve S.R."/>
            <person name="Heier L."/>
            <person name="Spannagl M."/>
            <person name="Pfeifer M."/>
            <person name="Jakobsen K.S."/>
            <person name="Wulff B.B."/>
            <person name="Steuernagel B."/>
            <person name="Mayer K.F."/>
            <person name="Olsen O.A."/>
        </authorList>
    </citation>
    <scope>NUCLEOTIDE SEQUENCE [LARGE SCALE GENOMIC DNA]</scope>
    <source>
        <strain evidence="5">cv. AL8/78</strain>
    </source>
</reference>
<dbReference type="FunFam" id="1.25.40.90:FF:000023">
    <property type="entry name" value="polyadenylation and cleavage factor homolog 4"/>
    <property type="match status" value="1"/>
</dbReference>
<dbReference type="PROSITE" id="PS51391">
    <property type="entry name" value="CID"/>
    <property type="match status" value="1"/>
</dbReference>
<dbReference type="InterPro" id="IPR006569">
    <property type="entry name" value="CID_dom"/>
</dbReference>
<dbReference type="InterPro" id="IPR057242">
    <property type="entry name" value="PCFS4-like"/>
</dbReference>
<dbReference type="GO" id="GO:0000993">
    <property type="term" value="F:RNA polymerase II complex binding"/>
    <property type="evidence" value="ECO:0007669"/>
    <property type="project" value="InterPro"/>
</dbReference>
<reference evidence="4" key="3">
    <citation type="submission" date="2019-03" db="UniProtKB">
        <authorList>
            <consortium name="EnsemblPlants"/>
        </authorList>
    </citation>
    <scope>IDENTIFICATION</scope>
</reference>
<feature type="compositionally biased region" description="Polar residues" evidence="2">
    <location>
        <begin position="493"/>
        <end position="508"/>
    </location>
</feature>
<feature type="region of interest" description="Disordered" evidence="2">
    <location>
        <begin position="364"/>
        <end position="404"/>
    </location>
</feature>
<dbReference type="OMA" id="WPATNSK"/>
<dbReference type="Proteomes" id="UP000015105">
    <property type="component" value="Unassembled WGS sequence"/>
</dbReference>
<dbReference type="STRING" id="200361.A0A452XGZ7"/>
<dbReference type="GO" id="GO:0005737">
    <property type="term" value="C:cytoplasm"/>
    <property type="evidence" value="ECO:0007669"/>
    <property type="project" value="TreeGrafter"/>
</dbReference>
<evidence type="ECO:0000256" key="1">
    <source>
        <dbReference type="ARBA" id="ARBA00022664"/>
    </source>
</evidence>
<dbReference type="GO" id="GO:0005849">
    <property type="term" value="C:mRNA cleavage factor complex"/>
    <property type="evidence" value="ECO:0007669"/>
    <property type="project" value="TreeGrafter"/>
</dbReference>
<feature type="region of interest" description="Disordered" evidence="2">
    <location>
        <begin position="705"/>
        <end position="758"/>
    </location>
</feature>
<feature type="compositionally biased region" description="Polar residues" evidence="2">
    <location>
        <begin position="256"/>
        <end position="278"/>
    </location>
</feature>
<dbReference type="InterPro" id="IPR047415">
    <property type="entry name" value="Pcf11_CID"/>
</dbReference>
<keyword evidence="5" id="KW-1185">Reference proteome</keyword>
<dbReference type="Gene3D" id="1.25.40.90">
    <property type="match status" value="1"/>
</dbReference>
<dbReference type="Pfam" id="PF23228">
    <property type="entry name" value="zf_PCFS4"/>
    <property type="match status" value="1"/>
</dbReference>
<dbReference type="Pfam" id="PF04818">
    <property type="entry name" value="CID"/>
    <property type="match status" value="1"/>
</dbReference>
<dbReference type="InterPro" id="IPR045154">
    <property type="entry name" value="PCF11-like"/>
</dbReference>
<reference evidence="5" key="2">
    <citation type="journal article" date="2017" name="Nat. Plants">
        <title>The Aegilops tauschii genome reveals multiple impacts of transposons.</title>
        <authorList>
            <person name="Zhao G."/>
            <person name="Zou C."/>
            <person name="Li K."/>
            <person name="Wang K."/>
            <person name="Li T."/>
            <person name="Gao L."/>
            <person name="Zhang X."/>
            <person name="Wang H."/>
            <person name="Yang Z."/>
            <person name="Liu X."/>
            <person name="Jiang W."/>
            <person name="Mao L."/>
            <person name="Kong X."/>
            <person name="Jiao Y."/>
            <person name="Jia J."/>
        </authorList>
    </citation>
    <scope>NUCLEOTIDE SEQUENCE [LARGE SCALE GENOMIC DNA]</scope>
    <source>
        <strain evidence="5">cv. AL8/78</strain>
    </source>
</reference>
<dbReference type="EnsemblPlants" id="AET0Gv20155600.1">
    <property type="protein sequence ID" value="AET0Gv20155600.1"/>
    <property type="gene ID" value="AET0Gv20155600"/>
</dbReference>
<keyword evidence="1" id="KW-0507">mRNA processing</keyword>
<name>A0A452XGZ7_AEGTS</name>
<dbReference type="AlphaFoldDB" id="A0A452XGZ7"/>
<dbReference type="InterPro" id="IPR008942">
    <property type="entry name" value="ENTH_VHS"/>
</dbReference>
<dbReference type="PANTHER" id="PTHR15921">
    <property type="entry name" value="PRE-MRNA CLEAVAGE COMPLEX II"/>
    <property type="match status" value="1"/>
</dbReference>
<dbReference type="OrthoDB" id="2129491at2759"/>
<feature type="region of interest" description="Disordered" evidence="2">
    <location>
        <begin position="256"/>
        <end position="281"/>
    </location>
</feature>
<dbReference type="GO" id="GO:0031124">
    <property type="term" value="P:mRNA 3'-end processing"/>
    <property type="evidence" value="ECO:0007669"/>
    <property type="project" value="InterPro"/>
</dbReference>
<evidence type="ECO:0000256" key="2">
    <source>
        <dbReference type="SAM" id="MobiDB-lite"/>
    </source>
</evidence>
<dbReference type="InterPro" id="IPR013087">
    <property type="entry name" value="Znf_C2H2_type"/>
</dbReference>
<dbReference type="GO" id="GO:0006369">
    <property type="term" value="P:termination of RNA polymerase II transcription"/>
    <property type="evidence" value="ECO:0007669"/>
    <property type="project" value="InterPro"/>
</dbReference>
<sequence length="1030" mass="114302">MIMPLFPNCQKDDNAFISKLLVGLAWEQTLLLLGIKLRQVEDDREKDHTIVPCYKSQINPNSFPAWLGFASLPHASSSSPSSQTLARAALSPETLDLPMASAAAAAPVVGQVVERFRARLREEAGEEPGAAAVVGVYKEALAELTFNCKPIITELTIIAGQHAALAARGIADAICARILEVPVEQKLPSLYLLDSIVKNIGQEYVEDFATRLQKVFCFAYREVHPKQHPAMRHLFRTWSQVFPSSVLQGIEDELQFSPSENKRPATTTIPRQSESLSPRPSHGIHVNPKYLEAQHQLKNGTKVDQLATRGRQMLDVAEDHINGLTTNSLRGFPSTSSKLQRSMILYTENPDQQETFQSRIGLIRRDMSRSPPPDVLPRNASPKRPLEMPRLSHSALGHDPRRLPGRNGWFERQRAFEDSAQRPSMSTLDEEYRKQSARELIDAYGNSQGNDADDRLPKMQRLESNGMASRSSAQKWLTSEEEEYTWEDMRPTLSRNRNNIPSLPSSETLRAGFPGPNTGQLDSDIGMRSWRSQAPRPALNLEDRTDHVDIATSRRYPGNFGLHNGAISEYHSSVNTLDPGRILAMSAPPWQQTNGLPLRIQAPQPSSTLNRLALPTDVEMPVKMLATGGPYDAMHVDLPLTNRSSPAPAPIEWPLHHSQPPHNTKDIRGATDSLEVRPFIRHGVNSSVFVPRHLYDALDRKTVSTGNLAQPPYQHPDLLSSSQQNQGTNFGNQSQPHDVPQFHPHSHSHPPEAFRSFAPSMPIAPPQNPFQGQGGSAAVPPVTPLPNTFSVTPTVQPYGVSSVSSFALPPLHRGLPPALLQMGPSSSQVGGPTTYFSGILSNLMNHGVITLEPSSQPQDSVGVDFNVDLKVRNESVINALYQDLHRQCKTCGLRFKCQEEHRAHMDWHVTKNRNSKNRKQSSRKYFVTVGEWLRAAETVGNDGVPSFELTEPIPDRNEEKEMAVPADENQTTCALCQEPFEDFYSDETEEWMYKGAVYMNAPDGNIVGLQRSHLGPIVHSKCRSGPSNIS</sequence>
<dbReference type="GO" id="GO:0003729">
    <property type="term" value="F:mRNA binding"/>
    <property type="evidence" value="ECO:0007669"/>
    <property type="project" value="InterPro"/>
</dbReference>
<evidence type="ECO:0000259" key="3">
    <source>
        <dbReference type="PROSITE" id="PS51391"/>
    </source>
</evidence>
<accession>A0A452XGZ7</accession>
<evidence type="ECO:0000313" key="4">
    <source>
        <dbReference type="EnsemblPlants" id="AET0Gv20155600.1"/>
    </source>
</evidence>
<dbReference type="SMART" id="SM00582">
    <property type="entry name" value="RPR"/>
    <property type="match status" value="1"/>
</dbReference>
<dbReference type="PANTHER" id="PTHR15921:SF12">
    <property type="entry name" value="POLYADENYLATION AND CLEAVAGE FACTOR HOMOLOG 4"/>
    <property type="match status" value="1"/>
</dbReference>
<feature type="region of interest" description="Disordered" evidence="2">
    <location>
        <begin position="493"/>
        <end position="514"/>
    </location>
</feature>
<dbReference type="SUPFAM" id="SSF48464">
    <property type="entry name" value="ENTH/VHS domain"/>
    <property type="match status" value="1"/>
</dbReference>
<dbReference type="PROSITE" id="PS00028">
    <property type="entry name" value="ZINC_FINGER_C2H2_1"/>
    <property type="match status" value="1"/>
</dbReference>
<feature type="domain" description="CID" evidence="3">
    <location>
        <begin position="129"/>
        <end position="258"/>
    </location>
</feature>
<feature type="compositionally biased region" description="Polar residues" evidence="2">
    <location>
        <begin position="719"/>
        <end position="736"/>
    </location>
</feature>